<feature type="region of interest" description="Disordered" evidence="2">
    <location>
        <begin position="127"/>
        <end position="150"/>
    </location>
</feature>
<feature type="compositionally biased region" description="Basic residues" evidence="2">
    <location>
        <begin position="562"/>
        <end position="572"/>
    </location>
</feature>
<evidence type="ECO:0000313" key="3">
    <source>
        <dbReference type="EMBL" id="PNR45041.1"/>
    </source>
</evidence>
<dbReference type="Gramene" id="Pp3c11_9450V3.1">
    <property type="protein sequence ID" value="Pp3c11_9450V3.1"/>
    <property type="gene ID" value="Pp3c11_9450"/>
</dbReference>
<feature type="region of interest" description="Disordered" evidence="2">
    <location>
        <begin position="524"/>
        <end position="583"/>
    </location>
</feature>
<dbReference type="EMBL" id="ABEU02000011">
    <property type="protein sequence ID" value="PNR45041.1"/>
    <property type="molecule type" value="Genomic_DNA"/>
</dbReference>
<reference evidence="3 5" key="2">
    <citation type="journal article" date="2018" name="Plant J.">
        <title>The Physcomitrella patens chromosome-scale assembly reveals moss genome structure and evolution.</title>
        <authorList>
            <person name="Lang D."/>
            <person name="Ullrich K.K."/>
            <person name="Murat F."/>
            <person name="Fuchs J."/>
            <person name="Jenkins J."/>
            <person name="Haas F.B."/>
            <person name="Piednoel M."/>
            <person name="Gundlach H."/>
            <person name="Van Bel M."/>
            <person name="Meyberg R."/>
            <person name="Vives C."/>
            <person name="Morata J."/>
            <person name="Symeonidi A."/>
            <person name="Hiss M."/>
            <person name="Muchero W."/>
            <person name="Kamisugi Y."/>
            <person name="Saleh O."/>
            <person name="Blanc G."/>
            <person name="Decker E.L."/>
            <person name="van Gessel N."/>
            <person name="Grimwood J."/>
            <person name="Hayes R.D."/>
            <person name="Graham S.W."/>
            <person name="Gunter L.E."/>
            <person name="McDaniel S.F."/>
            <person name="Hoernstein S.N.W."/>
            <person name="Larsson A."/>
            <person name="Li F.W."/>
            <person name="Perroud P.F."/>
            <person name="Phillips J."/>
            <person name="Ranjan P."/>
            <person name="Rokshar D.S."/>
            <person name="Rothfels C.J."/>
            <person name="Schneider L."/>
            <person name="Shu S."/>
            <person name="Stevenson D.W."/>
            <person name="Thummler F."/>
            <person name="Tillich M."/>
            <person name="Villarreal Aguilar J.C."/>
            <person name="Widiez T."/>
            <person name="Wong G.K."/>
            <person name="Wymore A."/>
            <person name="Zhang Y."/>
            <person name="Zimmer A.D."/>
            <person name="Quatrano R.S."/>
            <person name="Mayer K.F.X."/>
            <person name="Goodstein D."/>
            <person name="Casacuberta J.M."/>
            <person name="Vandepoele K."/>
            <person name="Reski R."/>
            <person name="Cuming A.C."/>
            <person name="Tuskan G.A."/>
            <person name="Maumus F."/>
            <person name="Salse J."/>
            <person name="Schmutz J."/>
            <person name="Rensing S.A."/>
        </authorList>
    </citation>
    <scope>NUCLEOTIDE SEQUENCE [LARGE SCALE GENOMIC DNA]</scope>
    <source>
        <strain evidence="4 5">cv. Gransden 2004</strain>
    </source>
</reference>
<evidence type="ECO:0000313" key="5">
    <source>
        <dbReference type="Proteomes" id="UP000006727"/>
    </source>
</evidence>
<protein>
    <submittedName>
        <fullName evidence="3 4">Uncharacterized protein</fullName>
    </submittedName>
</protein>
<dbReference type="FunCoup" id="A0A2K1JU38">
    <property type="interactions" value="181"/>
</dbReference>
<reference evidence="4" key="3">
    <citation type="submission" date="2020-12" db="UniProtKB">
        <authorList>
            <consortium name="EnsemblPlants"/>
        </authorList>
    </citation>
    <scope>IDENTIFICATION</scope>
</reference>
<organism evidence="3">
    <name type="scientific">Physcomitrium patens</name>
    <name type="common">Spreading-leaved earth moss</name>
    <name type="synonym">Physcomitrella patens</name>
    <dbReference type="NCBI Taxonomy" id="3218"/>
    <lineage>
        <taxon>Eukaryota</taxon>
        <taxon>Viridiplantae</taxon>
        <taxon>Streptophyta</taxon>
        <taxon>Embryophyta</taxon>
        <taxon>Bryophyta</taxon>
        <taxon>Bryophytina</taxon>
        <taxon>Bryopsida</taxon>
        <taxon>Funariidae</taxon>
        <taxon>Funariales</taxon>
        <taxon>Funariaceae</taxon>
        <taxon>Physcomitrium</taxon>
    </lineage>
</organism>
<feature type="coiled-coil region" evidence="1">
    <location>
        <begin position="341"/>
        <end position="368"/>
    </location>
</feature>
<dbReference type="OrthoDB" id="1933448at2759"/>
<dbReference type="RefSeq" id="XP_024389457.1">
    <property type="nucleotide sequence ID" value="XM_024533689.2"/>
</dbReference>
<feature type="compositionally biased region" description="Basic and acidic residues" evidence="2">
    <location>
        <begin position="524"/>
        <end position="534"/>
    </location>
</feature>
<keyword evidence="1" id="KW-0175">Coiled coil</keyword>
<feature type="coiled-coil region" evidence="1">
    <location>
        <begin position="166"/>
        <end position="193"/>
    </location>
</feature>
<feature type="coiled-coil region" evidence="1">
    <location>
        <begin position="397"/>
        <end position="461"/>
    </location>
</feature>
<feature type="compositionally biased region" description="Polar residues" evidence="2">
    <location>
        <begin position="536"/>
        <end position="560"/>
    </location>
</feature>
<evidence type="ECO:0000256" key="1">
    <source>
        <dbReference type="SAM" id="Coils"/>
    </source>
</evidence>
<dbReference type="AlphaFoldDB" id="A0A2K1JU38"/>
<keyword evidence="5" id="KW-1185">Reference proteome</keyword>
<dbReference type="EnsemblPlants" id="Pp3c11_9450V3.1">
    <property type="protein sequence ID" value="Pp3c11_9450V3.1"/>
    <property type="gene ID" value="Pp3c11_9450"/>
</dbReference>
<evidence type="ECO:0000313" key="4">
    <source>
        <dbReference type="EnsemblPlants" id="Pp3c11_9450V3.1"/>
    </source>
</evidence>
<evidence type="ECO:0000256" key="2">
    <source>
        <dbReference type="SAM" id="MobiDB-lite"/>
    </source>
</evidence>
<dbReference type="KEGG" id="ppp:112288932"/>
<sequence length="583" mass="65190">MATVVRWASLRPLECASTGLDLPVCKCRSFYGRFLGERKHFWSGRKGSLRRGSIGRMGAFGDTRLELVLNGSVNTNEFGTLALLFSDIPEDDGLVISRRELQLKLPSEIDESNELYDKLAENAMAGESVTDGAEKKNNLEEESDPGQTHVEVGKGQVETRIGVPAYQQASELLASVNKTLDGLEDDLIKHAEELEASTLSEDFVFSGFLELEQIRKEVRVRDYFLDMLRQEAVDASQILSSATLAMVTAKGKITYLQEQLDVATGLLRQEKGATQRALDLLAISLLTLSGAEARVRELEKQVEIGSQAQDYSAENLLDTKEKITQPLRTENHHNASMLVAAAKARESLTNAEKKVEFFTAQVAILKEEVRSRDMLLREVRDEMVCSTDALKLASQIKQVLNATKQKELELVQDLEIERSHVKDLQQELAENRRAVLVEQALQQMEKNLKGLELKVEMLRGGVRARDNALRLMRDEVDRSFEVLSNAAENREAVRQMTSYAEELRAELASKDEKIMSLQEKLSHVEPSLRQERPVMKSNSSVKASTVSGQLRSKNAPNVSTKVKGKSIWRRQGNKPPSRPSPQS</sequence>
<proteinExistence type="predicted"/>
<dbReference type="Proteomes" id="UP000006727">
    <property type="component" value="Chromosome 11"/>
</dbReference>
<accession>A0A2K1JU38</accession>
<gene>
    <name evidence="4" type="primary">LOC112288932</name>
    <name evidence="3" type="ORF">PHYPA_014812</name>
</gene>
<dbReference type="GeneID" id="112288932"/>
<name>A0A2K1JU38_PHYPA</name>
<reference evidence="3 5" key="1">
    <citation type="journal article" date="2008" name="Science">
        <title>The Physcomitrella genome reveals evolutionary insights into the conquest of land by plants.</title>
        <authorList>
            <person name="Rensing S."/>
            <person name="Lang D."/>
            <person name="Zimmer A."/>
            <person name="Terry A."/>
            <person name="Salamov A."/>
            <person name="Shapiro H."/>
            <person name="Nishiyama T."/>
            <person name="Perroud P.-F."/>
            <person name="Lindquist E."/>
            <person name="Kamisugi Y."/>
            <person name="Tanahashi T."/>
            <person name="Sakakibara K."/>
            <person name="Fujita T."/>
            <person name="Oishi K."/>
            <person name="Shin-I T."/>
            <person name="Kuroki Y."/>
            <person name="Toyoda A."/>
            <person name="Suzuki Y."/>
            <person name="Hashimoto A."/>
            <person name="Yamaguchi K."/>
            <person name="Sugano A."/>
            <person name="Kohara Y."/>
            <person name="Fujiyama A."/>
            <person name="Anterola A."/>
            <person name="Aoki S."/>
            <person name="Ashton N."/>
            <person name="Barbazuk W.B."/>
            <person name="Barker E."/>
            <person name="Bennetzen J."/>
            <person name="Bezanilla M."/>
            <person name="Blankenship R."/>
            <person name="Cho S.H."/>
            <person name="Dutcher S."/>
            <person name="Estelle M."/>
            <person name="Fawcett J.A."/>
            <person name="Gundlach H."/>
            <person name="Hanada K."/>
            <person name="Heyl A."/>
            <person name="Hicks K.A."/>
            <person name="Hugh J."/>
            <person name="Lohr M."/>
            <person name="Mayer K."/>
            <person name="Melkozernov A."/>
            <person name="Murata T."/>
            <person name="Nelson D."/>
            <person name="Pils B."/>
            <person name="Prigge M."/>
            <person name="Reiss B."/>
            <person name="Renner T."/>
            <person name="Rombauts S."/>
            <person name="Rushton P."/>
            <person name="Sanderfoot A."/>
            <person name="Schween G."/>
            <person name="Shiu S.-H."/>
            <person name="Stueber K."/>
            <person name="Theodoulou F.L."/>
            <person name="Tu H."/>
            <person name="Van de Peer Y."/>
            <person name="Verrier P.J."/>
            <person name="Waters E."/>
            <person name="Wood A."/>
            <person name="Yang L."/>
            <person name="Cove D."/>
            <person name="Cuming A."/>
            <person name="Hasebe M."/>
            <person name="Lucas S."/>
            <person name="Mishler D.B."/>
            <person name="Reski R."/>
            <person name="Grigoriev I."/>
            <person name="Quatrano R.S."/>
            <person name="Boore J.L."/>
        </authorList>
    </citation>
    <scope>NUCLEOTIDE SEQUENCE [LARGE SCALE GENOMIC DNA]</scope>
    <source>
        <strain evidence="4 5">cv. Gransden 2004</strain>
    </source>
</reference>
<dbReference type="PaxDb" id="3218-PP1S61_107V6.1"/>